<feature type="transmembrane region" description="Helical" evidence="1">
    <location>
        <begin position="12"/>
        <end position="31"/>
    </location>
</feature>
<dbReference type="InterPro" id="IPR036680">
    <property type="entry name" value="SPOR-like_sf"/>
</dbReference>
<proteinExistence type="predicted"/>
<keyword evidence="4" id="KW-1185">Reference proteome</keyword>
<keyword evidence="1" id="KW-1133">Transmembrane helix</keyword>
<dbReference type="SUPFAM" id="SSF110997">
    <property type="entry name" value="Sporulation related repeat"/>
    <property type="match status" value="1"/>
</dbReference>
<feature type="transmembrane region" description="Helical" evidence="1">
    <location>
        <begin position="47"/>
        <end position="68"/>
    </location>
</feature>
<dbReference type="RefSeq" id="WP_134197496.1">
    <property type="nucleotide sequence ID" value="NZ_RJTX01000001.1"/>
</dbReference>
<organism evidence="3 4">
    <name type="scientific">Chryseobacterium daecheongense</name>
    <dbReference type="NCBI Taxonomy" id="192389"/>
    <lineage>
        <taxon>Bacteria</taxon>
        <taxon>Pseudomonadati</taxon>
        <taxon>Bacteroidota</taxon>
        <taxon>Flavobacteriia</taxon>
        <taxon>Flavobacteriales</taxon>
        <taxon>Weeksellaceae</taxon>
        <taxon>Chryseobacterium group</taxon>
        <taxon>Chryseobacterium</taxon>
    </lineage>
</organism>
<name>A0ABY2FRQ2_9FLAO</name>
<evidence type="ECO:0000313" key="4">
    <source>
        <dbReference type="Proteomes" id="UP000295709"/>
    </source>
</evidence>
<evidence type="ECO:0000256" key="1">
    <source>
        <dbReference type="SAM" id="Phobius"/>
    </source>
</evidence>
<evidence type="ECO:0000259" key="2">
    <source>
        <dbReference type="PROSITE" id="PS51724"/>
    </source>
</evidence>
<dbReference type="Proteomes" id="UP000295709">
    <property type="component" value="Unassembled WGS sequence"/>
</dbReference>
<protein>
    <recommendedName>
        <fullName evidence="2">SPOR domain-containing protein</fullName>
    </recommendedName>
</protein>
<evidence type="ECO:0000313" key="3">
    <source>
        <dbReference type="EMBL" id="TDX90263.1"/>
    </source>
</evidence>
<keyword evidence="1" id="KW-0472">Membrane</keyword>
<dbReference type="PROSITE" id="PS51724">
    <property type="entry name" value="SPOR"/>
    <property type="match status" value="1"/>
</dbReference>
<keyword evidence="1" id="KW-0812">Transmembrane</keyword>
<sequence length="266" mass="30781">MLSNTGTVSFYLYLFFVVIGLLSIFVAYSLLKKGNMEPDKLDKFFDYFKWVIITLAVSTVTLIVSDLFKERDQDIKELEYFDKYVNDVKNEDRPLVRLQLAKYLSIVAPSGEMKKSWTNYYQTIKQEYDEYIKAQSSLKQDTAIVNPTPSQMKKIEENQRKVDLFETPLSSTTNENNSEWFIIAGGNENIDDANSKLEKATKINHNSSIIKKGNSYRTVLMGYNSKLEAESQLQLVKKQINPTSYIVRKFLWCNAIEKNDECLVCK</sequence>
<dbReference type="EMBL" id="SOQW01000005">
    <property type="protein sequence ID" value="TDX90263.1"/>
    <property type="molecule type" value="Genomic_DNA"/>
</dbReference>
<dbReference type="InterPro" id="IPR007730">
    <property type="entry name" value="SPOR-like_dom"/>
</dbReference>
<gene>
    <name evidence="3" type="ORF">BCF50_3454</name>
</gene>
<comment type="caution">
    <text evidence="3">The sequence shown here is derived from an EMBL/GenBank/DDBJ whole genome shotgun (WGS) entry which is preliminary data.</text>
</comment>
<feature type="domain" description="SPOR" evidence="2">
    <location>
        <begin position="174"/>
        <end position="249"/>
    </location>
</feature>
<reference evidence="3 4" key="1">
    <citation type="submission" date="2019-03" db="EMBL/GenBank/DDBJ databases">
        <title>Genomic Encyclopedia of Archaeal and Bacterial Type Strains, Phase II (KMG-II): from individual species to whole genera.</title>
        <authorList>
            <person name="Goeker M."/>
        </authorList>
    </citation>
    <scope>NUCLEOTIDE SEQUENCE [LARGE SCALE GENOMIC DNA]</scope>
    <source>
        <strain evidence="3 4">DSM 15235</strain>
    </source>
</reference>
<accession>A0ABY2FRQ2</accession>